<proteinExistence type="predicted"/>
<keyword evidence="2" id="KW-1185">Reference proteome</keyword>
<name>A0ABU6VPU1_9FABA</name>
<dbReference type="EMBL" id="JASCZI010151776">
    <property type="protein sequence ID" value="MED6174410.1"/>
    <property type="molecule type" value="Genomic_DNA"/>
</dbReference>
<evidence type="ECO:0000313" key="2">
    <source>
        <dbReference type="Proteomes" id="UP001341840"/>
    </source>
</evidence>
<protein>
    <submittedName>
        <fullName evidence="1">Uncharacterized protein</fullName>
    </submittedName>
</protein>
<accession>A0ABU6VPU1</accession>
<gene>
    <name evidence="1" type="ORF">PIB30_068712</name>
</gene>
<sequence length="114" mass="12289">MTPSSSLCLLPISLEAKFDLDSAGVHHLVLAIIGGLELEPSEVTVLPPRLLSLVLELHSLNLLTAIKTRGSEQFEVPTMATSAQGPRRTLMPLSQSVRAANGRLNLRSTPRPSR</sequence>
<organism evidence="1 2">
    <name type="scientific">Stylosanthes scabra</name>
    <dbReference type="NCBI Taxonomy" id="79078"/>
    <lineage>
        <taxon>Eukaryota</taxon>
        <taxon>Viridiplantae</taxon>
        <taxon>Streptophyta</taxon>
        <taxon>Embryophyta</taxon>
        <taxon>Tracheophyta</taxon>
        <taxon>Spermatophyta</taxon>
        <taxon>Magnoliopsida</taxon>
        <taxon>eudicotyledons</taxon>
        <taxon>Gunneridae</taxon>
        <taxon>Pentapetalae</taxon>
        <taxon>rosids</taxon>
        <taxon>fabids</taxon>
        <taxon>Fabales</taxon>
        <taxon>Fabaceae</taxon>
        <taxon>Papilionoideae</taxon>
        <taxon>50 kb inversion clade</taxon>
        <taxon>dalbergioids sensu lato</taxon>
        <taxon>Dalbergieae</taxon>
        <taxon>Pterocarpus clade</taxon>
        <taxon>Stylosanthes</taxon>
    </lineage>
</organism>
<evidence type="ECO:0000313" key="1">
    <source>
        <dbReference type="EMBL" id="MED6174410.1"/>
    </source>
</evidence>
<reference evidence="1 2" key="1">
    <citation type="journal article" date="2023" name="Plants (Basel)">
        <title>Bridging the Gap: Combining Genomics and Transcriptomics Approaches to Understand Stylosanthes scabra, an Orphan Legume from the Brazilian Caatinga.</title>
        <authorList>
            <person name="Ferreira-Neto J.R.C."/>
            <person name="da Silva M.D."/>
            <person name="Binneck E."/>
            <person name="de Melo N.F."/>
            <person name="da Silva R.H."/>
            <person name="de Melo A.L.T.M."/>
            <person name="Pandolfi V."/>
            <person name="Bustamante F.O."/>
            <person name="Brasileiro-Vidal A.C."/>
            <person name="Benko-Iseppon A.M."/>
        </authorList>
    </citation>
    <scope>NUCLEOTIDE SEQUENCE [LARGE SCALE GENOMIC DNA]</scope>
    <source>
        <tissue evidence="1">Leaves</tissue>
    </source>
</reference>
<dbReference type="Proteomes" id="UP001341840">
    <property type="component" value="Unassembled WGS sequence"/>
</dbReference>
<comment type="caution">
    <text evidence="1">The sequence shown here is derived from an EMBL/GenBank/DDBJ whole genome shotgun (WGS) entry which is preliminary data.</text>
</comment>